<evidence type="ECO:0000256" key="4">
    <source>
        <dbReference type="SAM" id="Phobius"/>
    </source>
</evidence>
<evidence type="ECO:0000259" key="5">
    <source>
        <dbReference type="Pfam" id="PF00535"/>
    </source>
</evidence>
<dbReference type="PANTHER" id="PTHR43630">
    <property type="entry name" value="POLY-BETA-1,6-N-ACETYL-D-GLUCOSAMINE SYNTHASE"/>
    <property type="match status" value="1"/>
</dbReference>
<feature type="domain" description="Glycosyltransferase 2-like" evidence="5">
    <location>
        <begin position="259"/>
        <end position="427"/>
    </location>
</feature>
<evidence type="ECO:0000313" key="6">
    <source>
        <dbReference type="EMBL" id="MCI0127034.1"/>
    </source>
</evidence>
<name>A0AA41UD85_9HYPH</name>
<evidence type="ECO:0000256" key="2">
    <source>
        <dbReference type="ARBA" id="ARBA00022676"/>
    </source>
</evidence>
<comment type="similarity">
    <text evidence="1">Belongs to the glycosyltransferase 2 family.</text>
</comment>
<feature type="transmembrane region" description="Helical" evidence="4">
    <location>
        <begin position="38"/>
        <end position="59"/>
    </location>
</feature>
<keyword evidence="4" id="KW-1133">Transmembrane helix</keyword>
<dbReference type="InterPro" id="IPR029044">
    <property type="entry name" value="Nucleotide-diphossugar_trans"/>
</dbReference>
<feature type="transmembrane region" description="Helical" evidence="4">
    <location>
        <begin position="185"/>
        <end position="203"/>
    </location>
</feature>
<dbReference type="PANTHER" id="PTHR43630:SF1">
    <property type="entry name" value="POLY-BETA-1,6-N-ACETYL-D-GLUCOSAMINE SYNTHASE"/>
    <property type="match status" value="1"/>
</dbReference>
<dbReference type="InterPro" id="IPR001173">
    <property type="entry name" value="Glyco_trans_2-like"/>
</dbReference>
<dbReference type="CDD" id="cd06423">
    <property type="entry name" value="CESA_like"/>
    <property type="match status" value="1"/>
</dbReference>
<keyword evidence="3" id="KW-0808">Transferase</keyword>
<keyword evidence="4" id="KW-0812">Transmembrane</keyword>
<reference evidence="6" key="1">
    <citation type="submission" date="2022-03" db="EMBL/GenBank/DDBJ databases">
        <title>The complete genome sequence of a Methyloterrigena soli.</title>
        <authorList>
            <person name="Zi Z."/>
        </authorList>
    </citation>
    <scope>NUCLEOTIDE SEQUENCE</scope>
    <source>
        <strain evidence="6">M48</strain>
    </source>
</reference>
<dbReference type="RefSeq" id="WP_281735696.1">
    <property type="nucleotide sequence ID" value="NZ_JAKETQ010000001.1"/>
</dbReference>
<dbReference type="Pfam" id="PF00535">
    <property type="entry name" value="Glycos_transf_2"/>
    <property type="match status" value="1"/>
</dbReference>
<evidence type="ECO:0000256" key="3">
    <source>
        <dbReference type="ARBA" id="ARBA00022679"/>
    </source>
</evidence>
<feature type="transmembrane region" description="Helical" evidence="4">
    <location>
        <begin position="79"/>
        <end position="98"/>
    </location>
</feature>
<dbReference type="GO" id="GO:0016757">
    <property type="term" value="F:glycosyltransferase activity"/>
    <property type="evidence" value="ECO:0007669"/>
    <property type="project" value="UniProtKB-KW"/>
</dbReference>
<dbReference type="SUPFAM" id="SSF53448">
    <property type="entry name" value="Nucleotide-diphospho-sugar transferases"/>
    <property type="match status" value="1"/>
</dbReference>
<keyword evidence="7" id="KW-1185">Reference proteome</keyword>
<evidence type="ECO:0000256" key="1">
    <source>
        <dbReference type="ARBA" id="ARBA00006739"/>
    </source>
</evidence>
<dbReference type="EMBL" id="JALAZD010000001">
    <property type="protein sequence ID" value="MCI0127034.1"/>
    <property type="molecule type" value="Genomic_DNA"/>
</dbReference>
<feature type="transmembrane region" description="Helical" evidence="4">
    <location>
        <begin position="541"/>
        <end position="564"/>
    </location>
</feature>
<feature type="transmembrane region" description="Helical" evidence="4">
    <location>
        <begin position="218"/>
        <end position="240"/>
    </location>
</feature>
<sequence length="605" mass="65182">MSLSSSSGTNEAIAGVPTGHQFWSVDSAPARLTRPLPLWGAPVVLAVFLAMSTALLFAVNRVPALVEAFPNRDFVFSPYIGTHSIPLRIFIVSFYVAFSTMFGSSLLGKIRFFLELMLYYVLVVGALDAINIIGFRLTGFVYSLHVIEILSGLIGFFVFSAKLLDHGSMPARAEAPFSRRFKLVSLVRLTVAVIVSIAVAVGVDRLELPLVFDLRNVALLGGTGPGVFLFLPTLFFVLYVDGTLQSLLRRKSAFAPPVTVIVPAHNEEHVIARTIAAIDASAEQYDGELTVTILNNASTDGTIAAAEAAIAAASHLTGRVLDVPTPGKAIALNRGIAETGTEFVIRIDADTQVQPQTIALAMRHFSRADVGVVGGMPIAPGDGPFDRARTLEVLLKHGYYQVAYGAFDGTIGVPGMFAAYRTALVRDVGGFVQGMNGEDTDVSLRIGELGNRVVSDPSVVYVSEVPKTYKHLREQRMRWFRSVYHVSARNRTYLDSWELSVRGKVVLPFMLLNSARRAMTVPLAMFGALHLLLAFDPTGTLTGQAVLAVMLGAPALMGAFAALANGRVGALIGLPEYVVFRLLRSYLTLESVLSIAAAPPRKSDR</sequence>
<keyword evidence="2" id="KW-0328">Glycosyltransferase</keyword>
<gene>
    <name evidence="6" type="ORF">ML536_09355</name>
</gene>
<evidence type="ECO:0000313" key="7">
    <source>
        <dbReference type="Proteomes" id="UP001156140"/>
    </source>
</evidence>
<feature type="transmembrane region" description="Helical" evidence="4">
    <location>
        <begin position="140"/>
        <end position="164"/>
    </location>
</feature>
<protein>
    <submittedName>
        <fullName evidence="6">Glycosyltransferase family 2 protein</fullName>
    </submittedName>
</protein>
<organism evidence="6 7">
    <name type="scientific">Paradevosia shaoguanensis</name>
    <dbReference type="NCBI Taxonomy" id="1335043"/>
    <lineage>
        <taxon>Bacteria</taxon>
        <taxon>Pseudomonadati</taxon>
        <taxon>Pseudomonadota</taxon>
        <taxon>Alphaproteobacteria</taxon>
        <taxon>Hyphomicrobiales</taxon>
        <taxon>Devosiaceae</taxon>
        <taxon>Paradevosia</taxon>
    </lineage>
</organism>
<dbReference type="Proteomes" id="UP001156140">
    <property type="component" value="Unassembled WGS sequence"/>
</dbReference>
<comment type="caution">
    <text evidence="6">The sequence shown here is derived from an EMBL/GenBank/DDBJ whole genome shotgun (WGS) entry which is preliminary data.</text>
</comment>
<feature type="transmembrane region" description="Helical" evidence="4">
    <location>
        <begin position="110"/>
        <end position="134"/>
    </location>
</feature>
<accession>A0AA41UD85</accession>
<dbReference type="Gene3D" id="3.90.550.10">
    <property type="entry name" value="Spore Coat Polysaccharide Biosynthesis Protein SpsA, Chain A"/>
    <property type="match status" value="1"/>
</dbReference>
<keyword evidence="4" id="KW-0472">Membrane</keyword>
<dbReference type="AlphaFoldDB" id="A0AA41UD85"/>
<feature type="transmembrane region" description="Helical" evidence="4">
    <location>
        <begin position="518"/>
        <end position="535"/>
    </location>
</feature>
<proteinExistence type="inferred from homology"/>